<evidence type="ECO:0000313" key="3">
    <source>
        <dbReference type="Proteomes" id="UP000245207"/>
    </source>
</evidence>
<protein>
    <submittedName>
        <fullName evidence="2">Uncharacterized protein</fullName>
    </submittedName>
</protein>
<dbReference type="AlphaFoldDB" id="A0A2U1QK01"/>
<dbReference type="Proteomes" id="UP000245207">
    <property type="component" value="Unassembled WGS sequence"/>
</dbReference>
<keyword evidence="3" id="KW-1185">Reference proteome</keyword>
<sequence>MGSLEFDALEIVYMLFDGYRSEPIGLICAALVPSDRFFVARDCLNVVRNRRRQNYRMLYAILKDPAADVMLGAAGSVQRSITEGTRSDDEVNMVARLLIDIANGSSETRTSSGIVPEDRALAETVGRSSVTYIPTNVANGSGHHNREQVGPSIRPKRNGRKPIWMKDYMGDTEEESQ</sequence>
<comment type="caution">
    <text evidence="2">The sequence shown here is derived from an EMBL/GenBank/DDBJ whole genome shotgun (WGS) entry which is preliminary data.</text>
</comment>
<evidence type="ECO:0000313" key="2">
    <source>
        <dbReference type="EMBL" id="PWA98339.1"/>
    </source>
</evidence>
<gene>
    <name evidence="2" type="ORF">CTI12_AA020270</name>
</gene>
<proteinExistence type="predicted"/>
<accession>A0A2U1QK01</accession>
<dbReference type="EMBL" id="PKPP01000072">
    <property type="protein sequence ID" value="PWA98339.1"/>
    <property type="molecule type" value="Genomic_DNA"/>
</dbReference>
<evidence type="ECO:0000256" key="1">
    <source>
        <dbReference type="SAM" id="MobiDB-lite"/>
    </source>
</evidence>
<name>A0A2U1QK01_ARTAN</name>
<reference evidence="2 3" key="1">
    <citation type="journal article" date="2018" name="Mol. Plant">
        <title>The genome of Artemisia annua provides insight into the evolution of Asteraceae family and artemisinin biosynthesis.</title>
        <authorList>
            <person name="Shen Q."/>
            <person name="Zhang L."/>
            <person name="Liao Z."/>
            <person name="Wang S."/>
            <person name="Yan T."/>
            <person name="Shi P."/>
            <person name="Liu M."/>
            <person name="Fu X."/>
            <person name="Pan Q."/>
            <person name="Wang Y."/>
            <person name="Lv Z."/>
            <person name="Lu X."/>
            <person name="Zhang F."/>
            <person name="Jiang W."/>
            <person name="Ma Y."/>
            <person name="Chen M."/>
            <person name="Hao X."/>
            <person name="Li L."/>
            <person name="Tang Y."/>
            <person name="Lv G."/>
            <person name="Zhou Y."/>
            <person name="Sun X."/>
            <person name="Brodelius P.E."/>
            <person name="Rose J.K.C."/>
            <person name="Tang K."/>
        </authorList>
    </citation>
    <scope>NUCLEOTIDE SEQUENCE [LARGE SCALE GENOMIC DNA]</scope>
    <source>
        <strain evidence="3">cv. Huhao1</strain>
        <tissue evidence="2">Leaf</tissue>
    </source>
</reference>
<feature type="region of interest" description="Disordered" evidence="1">
    <location>
        <begin position="136"/>
        <end position="177"/>
    </location>
</feature>
<organism evidence="2 3">
    <name type="scientific">Artemisia annua</name>
    <name type="common">Sweet wormwood</name>
    <dbReference type="NCBI Taxonomy" id="35608"/>
    <lineage>
        <taxon>Eukaryota</taxon>
        <taxon>Viridiplantae</taxon>
        <taxon>Streptophyta</taxon>
        <taxon>Embryophyta</taxon>
        <taxon>Tracheophyta</taxon>
        <taxon>Spermatophyta</taxon>
        <taxon>Magnoliopsida</taxon>
        <taxon>eudicotyledons</taxon>
        <taxon>Gunneridae</taxon>
        <taxon>Pentapetalae</taxon>
        <taxon>asterids</taxon>
        <taxon>campanulids</taxon>
        <taxon>Asterales</taxon>
        <taxon>Asteraceae</taxon>
        <taxon>Asteroideae</taxon>
        <taxon>Anthemideae</taxon>
        <taxon>Artemisiinae</taxon>
        <taxon>Artemisia</taxon>
    </lineage>
</organism>